<dbReference type="EMBL" id="CAJZBQ010000011">
    <property type="protein sequence ID" value="CAG9313624.1"/>
    <property type="molecule type" value="Genomic_DNA"/>
</dbReference>
<evidence type="ECO:0000313" key="8">
    <source>
        <dbReference type="EMBL" id="CAG9313624.1"/>
    </source>
</evidence>
<comment type="subcellular location">
    <subcellularLocation>
        <location evidence="1">Membrane</location>
        <topology evidence="1">Multi-pass membrane protein</topology>
    </subcellularLocation>
</comment>
<evidence type="ECO:0000313" key="9">
    <source>
        <dbReference type="Proteomes" id="UP001162131"/>
    </source>
</evidence>
<keyword evidence="9" id="KW-1185">Reference proteome</keyword>
<evidence type="ECO:0000256" key="7">
    <source>
        <dbReference type="SAM" id="Phobius"/>
    </source>
</evidence>
<accession>A0AAU9IDZ8</accession>
<dbReference type="PRINTS" id="PR00783">
    <property type="entry name" value="MINTRINSICP"/>
</dbReference>
<evidence type="ECO:0000256" key="2">
    <source>
        <dbReference type="ARBA" id="ARBA00022448"/>
    </source>
</evidence>
<dbReference type="GO" id="GO:0016020">
    <property type="term" value="C:membrane"/>
    <property type="evidence" value="ECO:0007669"/>
    <property type="project" value="UniProtKB-SubCell"/>
</dbReference>
<feature type="transmembrane region" description="Helical" evidence="7">
    <location>
        <begin position="80"/>
        <end position="99"/>
    </location>
</feature>
<dbReference type="InterPro" id="IPR034294">
    <property type="entry name" value="Aquaporin_transptr"/>
</dbReference>
<evidence type="ECO:0000256" key="1">
    <source>
        <dbReference type="ARBA" id="ARBA00004141"/>
    </source>
</evidence>
<evidence type="ECO:0000256" key="3">
    <source>
        <dbReference type="ARBA" id="ARBA00022692"/>
    </source>
</evidence>
<evidence type="ECO:0008006" key="10">
    <source>
        <dbReference type="Google" id="ProtNLM"/>
    </source>
</evidence>
<feature type="transmembrane region" description="Helical" evidence="7">
    <location>
        <begin position="111"/>
        <end position="134"/>
    </location>
</feature>
<reference evidence="8" key="1">
    <citation type="submission" date="2021-09" db="EMBL/GenBank/DDBJ databases">
        <authorList>
            <consortium name="AG Swart"/>
            <person name="Singh M."/>
            <person name="Singh A."/>
            <person name="Seah K."/>
            <person name="Emmerich C."/>
        </authorList>
    </citation>
    <scope>NUCLEOTIDE SEQUENCE</scope>
    <source>
        <strain evidence="8">ATCC30299</strain>
    </source>
</reference>
<dbReference type="InterPro" id="IPR000425">
    <property type="entry name" value="MIP"/>
</dbReference>
<keyword evidence="2 6" id="KW-0813">Transport</keyword>
<feature type="transmembrane region" description="Helical" evidence="7">
    <location>
        <begin position="35"/>
        <end position="59"/>
    </location>
</feature>
<proteinExistence type="inferred from homology"/>
<organism evidence="8 9">
    <name type="scientific">Blepharisma stoltei</name>
    <dbReference type="NCBI Taxonomy" id="1481888"/>
    <lineage>
        <taxon>Eukaryota</taxon>
        <taxon>Sar</taxon>
        <taxon>Alveolata</taxon>
        <taxon>Ciliophora</taxon>
        <taxon>Postciliodesmatophora</taxon>
        <taxon>Heterotrichea</taxon>
        <taxon>Heterotrichida</taxon>
        <taxon>Blepharismidae</taxon>
        <taxon>Blepharisma</taxon>
    </lineage>
</organism>
<dbReference type="AlphaFoldDB" id="A0AAU9IDZ8"/>
<feature type="transmembrane region" description="Helical" evidence="7">
    <location>
        <begin position="192"/>
        <end position="215"/>
    </location>
</feature>
<dbReference type="Pfam" id="PF00230">
    <property type="entry name" value="MIP"/>
    <property type="match status" value="1"/>
</dbReference>
<dbReference type="GO" id="GO:0015267">
    <property type="term" value="F:channel activity"/>
    <property type="evidence" value="ECO:0007669"/>
    <property type="project" value="InterPro"/>
</dbReference>
<dbReference type="InterPro" id="IPR023271">
    <property type="entry name" value="Aquaporin-like"/>
</dbReference>
<dbReference type="PANTHER" id="PTHR45724">
    <property type="entry name" value="AQUAPORIN NIP2-1"/>
    <property type="match status" value="1"/>
</dbReference>
<evidence type="ECO:0000256" key="6">
    <source>
        <dbReference type="RuleBase" id="RU000477"/>
    </source>
</evidence>
<evidence type="ECO:0000256" key="4">
    <source>
        <dbReference type="ARBA" id="ARBA00022989"/>
    </source>
</evidence>
<dbReference type="SUPFAM" id="SSF81338">
    <property type="entry name" value="Aquaporin-like"/>
    <property type="match status" value="1"/>
</dbReference>
<protein>
    <recommendedName>
        <fullName evidence="10">Aquaporin</fullName>
    </recommendedName>
</protein>
<feature type="transmembrane region" description="Helical" evidence="7">
    <location>
        <begin position="146"/>
        <end position="163"/>
    </location>
</feature>
<keyword evidence="5 7" id="KW-0472">Membrane</keyword>
<dbReference type="Gene3D" id="1.20.1080.10">
    <property type="entry name" value="Glycerol uptake facilitator protein"/>
    <property type="match status" value="1"/>
</dbReference>
<feature type="transmembrane region" description="Helical" evidence="7">
    <location>
        <begin position="7"/>
        <end position="23"/>
    </location>
</feature>
<keyword evidence="3 6" id="KW-0812">Transmembrane</keyword>
<comment type="similarity">
    <text evidence="6">Belongs to the MIP/aquaporin (TC 1.A.8) family.</text>
</comment>
<sequence>MDTWRKWIGEAHGTALLTFIYVVTKGDPAAVGLGYWIIVIGCGFIGSAHFNPIITLSVFANKIYFRTLSNEESHEFIGNLFLQVIGSVIGGVLGTLITGSDHYHIKISENASYFEAILAEAFFTSQIILVFLIIQQRTEMKILSSSAVAMTLFASAMACKQISGSCFNPTLCMAVDLVKTVHFWDIHMIKHIWVYVLGPAIGGLIGVFFSCIFLGDKQYKPSPSILKENNSSIWKNSEHSVSNSKG</sequence>
<keyword evidence="4 7" id="KW-1133">Transmembrane helix</keyword>
<dbReference type="Proteomes" id="UP001162131">
    <property type="component" value="Unassembled WGS sequence"/>
</dbReference>
<evidence type="ECO:0000256" key="5">
    <source>
        <dbReference type="ARBA" id="ARBA00023136"/>
    </source>
</evidence>
<dbReference type="PANTHER" id="PTHR45724:SF13">
    <property type="entry name" value="AQUAPORIN NIP1-1-RELATED"/>
    <property type="match status" value="1"/>
</dbReference>
<name>A0AAU9IDZ8_9CILI</name>
<gene>
    <name evidence="8" type="ORF">BSTOLATCC_MIC9437</name>
</gene>
<comment type="caution">
    <text evidence="8">The sequence shown here is derived from an EMBL/GenBank/DDBJ whole genome shotgun (WGS) entry which is preliminary data.</text>
</comment>